<keyword evidence="4" id="KW-1185">Reference proteome</keyword>
<feature type="transmembrane region" description="Helical" evidence="1">
    <location>
        <begin position="327"/>
        <end position="351"/>
    </location>
</feature>
<feature type="transmembrane region" description="Helical" evidence="1">
    <location>
        <begin position="148"/>
        <end position="169"/>
    </location>
</feature>
<feature type="chain" id="PRO_5004917272" description="DUF4381 domain-containing protein" evidence="2">
    <location>
        <begin position="20"/>
        <end position="546"/>
    </location>
</feature>
<proteinExistence type="predicted"/>
<dbReference type="OrthoDB" id="9807384at2"/>
<evidence type="ECO:0000256" key="1">
    <source>
        <dbReference type="SAM" id="Phobius"/>
    </source>
</evidence>
<dbReference type="EMBL" id="AP014548">
    <property type="protein sequence ID" value="BAO54917.1"/>
    <property type="molecule type" value="Genomic_DNA"/>
</dbReference>
<feature type="signal peptide" evidence="2">
    <location>
        <begin position="1"/>
        <end position="19"/>
    </location>
</feature>
<sequence length="546" mass="62574">MIRQLSYILIFLAGMPAIAQTASRVATKIDRDSIMMGEEIKLQLTVEATAEDLVVFPVQQAMGALEVIEFYPVDTIRENDKMRLFKQYGITQFDSGDYYIPRLKVLFNNKELFSDSLLVKVREVQTDTTVQGMYDIKPVIENEYQKPFNWMGLLWLLLWIPLGVLFWWLSRKRTFKTYEQTLPPYEWTKYRLNKLAESGLAEDRAWKAYYTELTYIVRRYIDTKVYGQALESTTDQLIQNIETETAAKGVSITDKTKERLQSLLQKADLIKFAGVMGDGISAKEDRQTATDIIYNIHQVLPPPSEEELLLDVKYRKSQERKRKIKKILIYIAGAIIGLAIAIGAWVAVVGWDNVKDQLFGNQLREYYEGTQYTSSYGVPEVTLTTPEILERRLDLPLSEEFMKAVSSVDAFVLNSIDEDLFVTVTTFQAKGEGLKEDEQLPKEVFTEPVYQSFEKQGATNILMLDEPAERNGLKGLKLEGSFDYDGNNFEYIGYMFVNGASVQQVIVAHKKDETEDVDKQYGRLISEQIIASMQFTKPQPPKDDAE</sequence>
<dbReference type="KEGG" id="nmf:NMS_0908"/>
<accession>W8VWP2</accession>
<dbReference type="STRING" id="1454201.NMS_0908"/>
<dbReference type="AlphaFoldDB" id="W8VWP2"/>
<reference evidence="3 4" key="1">
    <citation type="journal article" date="2014" name="Proc. Natl. Acad. Sci. U.S.A.">
        <title>Functional characterization of flavobacteria rhodopsins reveals a unique class of light-driven chloride pump in bacteria.</title>
        <authorList>
            <person name="Yoshizawa S."/>
            <person name="Kumagai Y."/>
            <person name="Kim H."/>
            <person name="Ogura Y."/>
            <person name="Hayashi T."/>
            <person name="Iwasaki W."/>
            <person name="DeLong E.F."/>
            <person name="Kogure K."/>
        </authorList>
    </citation>
    <scope>NUCLEOTIDE SEQUENCE [LARGE SCALE GENOMIC DNA]</scope>
    <source>
        <strain evidence="3 4">S1-08</strain>
    </source>
</reference>
<dbReference type="Proteomes" id="UP000031760">
    <property type="component" value="Chromosome"/>
</dbReference>
<keyword evidence="1" id="KW-0812">Transmembrane</keyword>
<keyword evidence="2" id="KW-0732">Signal</keyword>
<evidence type="ECO:0008006" key="5">
    <source>
        <dbReference type="Google" id="ProtNLM"/>
    </source>
</evidence>
<evidence type="ECO:0000256" key="2">
    <source>
        <dbReference type="SAM" id="SignalP"/>
    </source>
</evidence>
<keyword evidence="1" id="KW-0472">Membrane</keyword>
<evidence type="ECO:0000313" key="3">
    <source>
        <dbReference type="EMBL" id="BAO54917.1"/>
    </source>
</evidence>
<gene>
    <name evidence="3" type="ORF">NMS_0908</name>
</gene>
<protein>
    <recommendedName>
        <fullName evidence="5">DUF4381 domain-containing protein</fullName>
    </recommendedName>
</protein>
<dbReference type="HOGENOM" id="CLU_542413_0_0_10"/>
<dbReference type="RefSeq" id="WP_041495607.1">
    <property type="nucleotide sequence ID" value="NZ_AP014548.1"/>
</dbReference>
<name>W8VWP2_9FLAO</name>
<organism evidence="3 4">
    <name type="scientific">Nonlabens marinus S1-08</name>
    <dbReference type="NCBI Taxonomy" id="1454201"/>
    <lineage>
        <taxon>Bacteria</taxon>
        <taxon>Pseudomonadati</taxon>
        <taxon>Bacteroidota</taxon>
        <taxon>Flavobacteriia</taxon>
        <taxon>Flavobacteriales</taxon>
        <taxon>Flavobacteriaceae</taxon>
        <taxon>Nonlabens</taxon>
    </lineage>
</organism>
<evidence type="ECO:0000313" key="4">
    <source>
        <dbReference type="Proteomes" id="UP000031760"/>
    </source>
</evidence>
<keyword evidence="1" id="KW-1133">Transmembrane helix</keyword>